<reference evidence="1" key="1">
    <citation type="submission" date="2020-05" db="EMBL/GenBank/DDBJ databases">
        <authorList>
            <person name="Chiriac C."/>
            <person name="Salcher M."/>
            <person name="Ghai R."/>
            <person name="Kavagutti S V."/>
        </authorList>
    </citation>
    <scope>NUCLEOTIDE SEQUENCE</scope>
</reference>
<dbReference type="AlphaFoldDB" id="A0A6J7FMK3"/>
<accession>A0A6J7FMK3</accession>
<dbReference type="EMBL" id="CAFBMK010000011">
    <property type="protein sequence ID" value="CAB4896872.1"/>
    <property type="molecule type" value="Genomic_DNA"/>
</dbReference>
<proteinExistence type="predicted"/>
<protein>
    <submittedName>
        <fullName evidence="1">Unannotated protein</fullName>
    </submittedName>
</protein>
<evidence type="ECO:0000313" key="1">
    <source>
        <dbReference type="EMBL" id="CAB4896872.1"/>
    </source>
</evidence>
<gene>
    <name evidence="1" type="ORF">UFOPK3564_00349</name>
</gene>
<name>A0A6J7FMK3_9ZZZZ</name>
<sequence length="127" mass="14893">MARLAKQQPRRLWRESKYDLHTIAGGLPVECRRGEDYSCADESFLVGLRRFAAEQDVIFRAEPVVEGDDQVGWTVQFFWNLYRSESRRTPPDFRHPSDTDDVLSECSPYVRRKYAEIPVRMRVPLSL</sequence>
<organism evidence="1">
    <name type="scientific">freshwater metagenome</name>
    <dbReference type="NCBI Taxonomy" id="449393"/>
    <lineage>
        <taxon>unclassified sequences</taxon>
        <taxon>metagenomes</taxon>
        <taxon>ecological metagenomes</taxon>
    </lineage>
</organism>